<protein>
    <recommendedName>
        <fullName evidence="4">DUF2878 domain-containing protein</fullName>
    </recommendedName>
</protein>
<evidence type="ECO:0000256" key="1">
    <source>
        <dbReference type="SAM" id="Phobius"/>
    </source>
</evidence>
<accession>I1YF19</accession>
<sequence>MAHRQVINFVLFQIGWLGCVLAGAYQLNWLALLVTILFVAIHFRFSHCPKSDSKLVIVGVLTGLILDSLWSATGLMAYASQQWPPLAPIWVLCLWCVFVLTLNHSLSWLRERAWLAAICAFVASPLSYLAGQKLGAVTWLMPIPMALAAAFSWAVVLPLLFKLARDWQQKEVEAANVVA</sequence>
<feature type="transmembrane region" description="Helical" evidence="1">
    <location>
        <begin position="55"/>
        <end position="79"/>
    </location>
</feature>
<dbReference type="AlphaFoldDB" id="I1YF19"/>
<dbReference type="Pfam" id="PF11086">
    <property type="entry name" value="DUF2878"/>
    <property type="match status" value="1"/>
</dbReference>
<evidence type="ECO:0000313" key="3">
    <source>
        <dbReference type="Proteomes" id="UP000009145"/>
    </source>
</evidence>
<dbReference type="RefSeq" id="WP_014702962.1">
    <property type="nucleotide sequence ID" value="NC_017856.1"/>
</dbReference>
<feature type="transmembrane region" description="Helical" evidence="1">
    <location>
        <begin position="114"/>
        <end position="131"/>
    </location>
</feature>
<feature type="transmembrane region" description="Helical" evidence="1">
    <location>
        <begin position="85"/>
        <end position="102"/>
    </location>
</feature>
<dbReference type="KEGG" id="mec:Q7C_334"/>
<feature type="transmembrane region" description="Helical" evidence="1">
    <location>
        <begin position="14"/>
        <end position="43"/>
    </location>
</feature>
<dbReference type="STRING" id="754477.Q7C_334"/>
<keyword evidence="1" id="KW-1133">Transmembrane helix</keyword>
<dbReference type="Proteomes" id="UP000009145">
    <property type="component" value="Chromosome"/>
</dbReference>
<organism evidence="2 3">
    <name type="scientific">Methylophaga frappieri (strain ATCC BAA-2434 / DSM 25690 / JAM7)</name>
    <dbReference type="NCBI Taxonomy" id="754477"/>
    <lineage>
        <taxon>Bacteria</taxon>
        <taxon>Pseudomonadati</taxon>
        <taxon>Pseudomonadota</taxon>
        <taxon>Gammaproteobacteria</taxon>
        <taxon>Thiotrichales</taxon>
        <taxon>Piscirickettsiaceae</taxon>
        <taxon>Methylophaga</taxon>
    </lineage>
</organism>
<evidence type="ECO:0008006" key="4">
    <source>
        <dbReference type="Google" id="ProtNLM"/>
    </source>
</evidence>
<dbReference type="OrthoDB" id="21939at2"/>
<dbReference type="HOGENOM" id="CLU_110723_1_0_6"/>
<dbReference type="InterPro" id="IPR021306">
    <property type="entry name" value="DUF2878"/>
</dbReference>
<keyword evidence="3" id="KW-1185">Reference proteome</keyword>
<name>I1YF19_METFJ</name>
<keyword evidence="1" id="KW-0472">Membrane</keyword>
<dbReference type="PROSITE" id="PS51257">
    <property type="entry name" value="PROKAR_LIPOPROTEIN"/>
    <property type="match status" value="1"/>
</dbReference>
<gene>
    <name evidence="2" type="ordered locus">Q7C_334</name>
</gene>
<keyword evidence="1" id="KW-0812">Transmembrane</keyword>
<proteinExistence type="predicted"/>
<reference evidence="2 3" key="1">
    <citation type="journal article" date="2012" name="J. Bacteriol.">
        <title>Complete genome sequences of Methylophaga sp. strain JAM1 and Methylophaga sp. strain JAM7.</title>
        <authorList>
            <person name="Villeneuve C."/>
            <person name="Martineau C."/>
            <person name="Mauffrey F."/>
            <person name="Villemur R."/>
        </authorList>
    </citation>
    <scope>NUCLEOTIDE SEQUENCE [LARGE SCALE GENOMIC DNA]</scope>
    <source>
        <strain evidence="2 3">JAM7</strain>
    </source>
</reference>
<dbReference type="EMBL" id="CP003380">
    <property type="protein sequence ID" value="AFJ01512.1"/>
    <property type="molecule type" value="Genomic_DNA"/>
</dbReference>
<feature type="transmembrane region" description="Helical" evidence="1">
    <location>
        <begin position="137"/>
        <end position="161"/>
    </location>
</feature>
<evidence type="ECO:0000313" key="2">
    <source>
        <dbReference type="EMBL" id="AFJ01512.1"/>
    </source>
</evidence>
<dbReference type="eggNOG" id="ENOG5032ZK4">
    <property type="taxonomic scope" value="Bacteria"/>
</dbReference>
<dbReference type="PATRIC" id="fig|754477.3.peg.331"/>